<protein>
    <recommendedName>
        <fullName evidence="3">Phage tail protein</fullName>
    </recommendedName>
</protein>
<dbReference type="InterPro" id="IPR014458">
    <property type="entry name" value="Unchr_Phage_P2-GpU-fusion"/>
</dbReference>
<organism evidence="1 2">
    <name type="scientific">Pseudomonas fluorescens</name>
    <dbReference type="NCBI Taxonomy" id="294"/>
    <lineage>
        <taxon>Bacteria</taxon>
        <taxon>Pseudomonadati</taxon>
        <taxon>Pseudomonadota</taxon>
        <taxon>Gammaproteobacteria</taxon>
        <taxon>Pseudomonadales</taxon>
        <taxon>Pseudomonadaceae</taxon>
        <taxon>Pseudomonas</taxon>
    </lineage>
</organism>
<dbReference type="Proteomes" id="UP000385207">
    <property type="component" value="Unassembled WGS sequence"/>
</dbReference>
<dbReference type="OrthoDB" id="1550902at2"/>
<evidence type="ECO:0000313" key="2">
    <source>
        <dbReference type="Proteomes" id="UP000385207"/>
    </source>
</evidence>
<evidence type="ECO:0000313" key="1">
    <source>
        <dbReference type="EMBL" id="VVP01544.1"/>
    </source>
</evidence>
<dbReference type="InterPro" id="IPR009734">
    <property type="entry name" value="Myoviridae_GpU"/>
</dbReference>
<dbReference type="RefSeq" id="WP_150784189.1">
    <property type="nucleotide sequence ID" value="NZ_CABVII010000011.1"/>
</dbReference>
<dbReference type="EMBL" id="CABVII010000011">
    <property type="protein sequence ID" value="VVP01544.1"/>
    <property type="molecule type" value="Genomic_DNA"/>
</dbReference>
<accession>A0A5E7L0N6</accession>
<sequence length="284" mass="30153">MAYMEQMQSSLKFMVAAGEAGRSSLDGMIGPMNGAIGDMGGAVSELENLPFVGQEVAAKLQRLMTGVNAAQAKIGSVVAVYGAATRAASEIDGRIGALQEQAAKAGAAINQLAGKALPSLGNLANIFPTSVLATDATPAVEAVKPFPHLLIMQPLKASAAPYFFNLDTAAFDELRRQTAFRWASQERLTRRPAQQAVGLGDEKITLKGAIHPGFRGGLKQLDTLRRIAAQLLPLSLTTGYGDVLGNWCLTNIEEEQSALLHGGIPRKQSFSLEFVRYGDDLQNL</sequence>
<name>A0A5E7L0N6_PSEFL</name>
<reference evidence="1 2" key="1">
    <citation type="submission" date="2019-09" db="EMBL/GenBank/DDBJ databases">
        <authorList>
            <person name="Chandra G."/>
            <person name="Truman W A."/>
        </authorList>
    </citation>
    <scope>NUCLEOTIDE SEQUENCE [LARGE SCALE GENOMIC DNA]</scope>
    <source>
        <strain evidence="1">PS862</strain>
    </source>
</reference>
<proteinExistence type="predicted"/>
<dbReference type="AlphaFoldDB" id="A0A5E7L0N6"/>
<gene>
    <name evidence="1" type="ORF">PS862_02874</name>
</gene>
<dbReference type="PIRSF" id="PIRSF011237">
    <property type="entry name" value="UP2"/>
    <property type="match status" value="1"/>
</dbReference>
<evidence type="ECO:0008006" key="3">
    <source>
        <dbReference type="Google" id="ProtNLM"/>
    </source>
</evidence>
<dbReference type="Pfam" id="PF06995">
    <property type="entry name" value="Phage_P2_GpU"/>
    <property type="match status" value="1"/>
</dbReference>